<keyword evidence="5" id="KW-0472">Membrane</keyword>
<dbReference type="GO" id="GO:0016746">
    <property type="term" value="F:acyltransferase activity"/>
    <property type="evidence" value="ECO:0007669"/>
    <property type="project" value="UniProtKB-KW"/>
</dbReference>
<evidence type="ECO:0000256" key="5">
    <source>
        <dbReference type="ARBA" id="ARBA00023136"/>
    </source>
</evidence>
<evidence type="ECO:0000256" key="3">
    <source>
        <dbReference type="ARBA" id="ARBA00022519"/>
    </source>
</evidence>
<dbReference type="AlphaFoldDB" id="A0A1V8M575"/>
<dbReference type="PANTHER" id="PTHR30606">
    <property type="entry name" value="LIPID A BIOSYNTHESIS LAUROYL ACYLTRANSFERASE"/>
    <property type="match status" value="1"/>
</dbReference>
<comment type="caution">
    <text evidence="7">The sequence shown here is derived from an EMBL/GenBank/DDBJ whole genome shotgun (WGS) entry which is preliminary data.</text>
</comment>
<keyword evidence="6" id="KW-0012">Acyltransferase</keyword>
<dbReference type="InterPro" id="IPR004960">
    <property type="entry name" value="LipA_acyltrans"/>
</dbReference>
<evidence type="ECO:0000256" key="2">
    <source>
        <dbReference type="ARBA" id="ARBA00022475"/>
    </source>
</evidence>
<dbReference type="PANTHER" id="PTHR30606:SF10">
    <property type="entry name" value="PHOSPHATIDYLINOSITOL MANNOSIDE ACYLTRANSFERASE"/>
    <property type="match status" value="1"/>
</dbReference>
<dbReference type="Pfam" id="PF03279">
    <property type="entry name" value="Lip_A_acyltrans"/>
    <property type="match status" value="1"/>
</dbReference>
<keyword evidence="2" id="KW-1003">Cell membrane</keyword>
<dbReference type="CDD" id="cd07984">
    <property type="entry name" value="LPLAT_LABLAT-like"/>
    <property type="match status" value="1"/>
</dbReference>
<evidence type="ECO:0008006" key="9">
    <source>
        <dbReference type="Google" id="ProtNLM"/>
    </source>
</evidence>
<dbReference type="GO" id="GO:0005886">
    <property type="term" value="C:plasma membrane"/>
    <property type="evidence" value="ECO:0007669"/>
    <property type="project" value="UniProtKB-SubCell"/>
</dbReference>
<accession>A0A1V8M575</accession>
<keyword evidence="3" id="KW-0997">Cell inner membrane</keyword>
<dbReference type="STRING" id="1420851.AU255_02085"/>
<keyword evidence="8" id="KW-1185">Reference proteome</keyword>
<evidence type="ECO:0000313" key="8">
    <source>
        <dbReference type="Proteomes" id="UP000191980"/>
    </source>
</evidence>
<protein>
    <recommendedName>
        <fullName evidence="9">Lipid A biosynthesis acyltransferase</fullName>
    </recommendedName>
</protein>
<organism evidence="7 8">
    <name type="scientific">Methyloprofundus sedimenti</name>
    <dbReference type="NCBI Taxonomy" id="1420851"/>
    <lineage>
        <taxon>Bacteria</taxon>
        <taxon>Pseudomonadati</taxon>
        <taxon>Pseudomonadota</taxon>
        <taxon>Gammaproteobacteria</taxon>
        <taxon>Methylococcales</taxon>
        <taxon>Methylococcaceae</taxon>
        <taxon>Methyloprofundus</taxon>
    </lineage>
</organism>
<evidence type="ECO:0000256" key="1">
    <source>
        <dbReference type="ARBA" id="ARBA00004533"/>
    </source>
</evidence>
<reference evidence="7 8" key="1">
    <citation type="submission" date="2015-12" db="EMBL/GenBank/DDBJ databases">
        <authorList>
            <person name="Shamseldin A."/>
            <person name="Moawad H."/>
            <person name="Abd El-Rahim W.M."/>
            <person name="Sadowsky M.J."/>
        </authorList>
    </citation>
    <scope>NUCLEOTIDE SEQUENCE [LARGE SCALE GENOMIC DNA]</scope>
    <source>
        <strain evidence="7 8">WF1</strain>
    </source>
</reference>
<evidence type="ECO:0000256" key="4">
    <source>
        <dbReference type="ARBA" id="ARBA00022679"/>
    </source>
</evidence>
<dbReference type="GO" id="GO:0009247">
    <property type="term" value="P:glycolipid biosynthetic process"/>
    <property type="evidence" value="ECO:0007669"/>
    <property type="project" value="UniProtKB-ARBA"/>
</dbReference>
<dbReference type="OrthoDB" id="5621074at2"/>
<evidence type="ECO:0000256" key="6">
    <source>
        <dbReference type="ARBA" id="ARBA00023315"/>
    </source>
</evidence>
<gene>
    <name evidence="7" type="ORF">AU255_02085</name>
</gene>
<proteinExistence type="predicted"/>
<comment type="subcellular location">
    <subcellularLocation>
        <location evidence="1">Cell inner membrane</location>
    </subcellularLocation>
</comment>
<sequence length="295" mass="33824">MNLRFKYRFLLPLLAQLPQSIAYRLASLSGRFSRTGYVAEKNVIIEQMQTVFSEKGRDALEASADYFFGMVEREALDTFFFRTRKTARQVEQFIRLEDFHHVTDARKAGQRVIISSGHFGRFWMAGVGMQAQGVSVGTITRDGGETNEHGLPEDEYQYRLKKLAWLQQCFGGPFLVEGDSARPIYRALNEHVMGLFIDVPYSGDKNGCISLPFLGKETRFPLGPAKIAKRAQALIVPFYVFESRAGLRAKFYPPIDTEHLNEQDIMLQLVGLLEQQVLAYPEQWWLWQALPLMRQ</sequence>
<dbReference type="Proteomes" id="UP000191980">
    <property type="component" value="Unassembled WGS sequence"/>
</dbReference>
<name>A0A1V8M575_9GAMM</name>
<keyword evidence="4" id="KW-0808">Transferase</keyword>
<dbReference type="RefSeq" id="WP_158083027.1">
    <property type="nucleotide sequence ID" value="NZ_LPUF01000001.1"/>
</dbReference>
<dbReference type="EMBL" id="LPUF01000001">
    <property type="protein sequence ID" value="OQK16720.1"/>
    <property type="molecule type" value="Genomic_DNA"/>
</dbReference>
<evidence type="ECO:0000313" key="7">
    <source>
        <dbReference type="EMBL" id="OQK16720.1"/>
    </source>
</evidence>